<dbReference type="PANTHER" id="PTHR48081">
    <property type="entry name" value="AB HYDROLASE SUPERFAMILY PROTEIN C4A8.06C"/>
    <property type="match status" value="1"/>
</dbReference>
<evidence type="ECO:0000313" key="4">
    <source>
        <dbReference type="Proteomes" id="UP000286045"/>
    </source>
</evidence>
<dbReference type="InterPro" id="IPR013094">
    <property type="entry name" value="AB_hydrolase_3"/>
</dbReference>
<evidence type="ECO:0000313" key="3">
    <source>
        <dbReference type="EMBL" id="RWA13027.1"/>
    </source>
</evidence>
<evidence type="ECO:0000259" key="2">
    <source>
        <dbReference type="Pfam" id="PF07859"/>
    </source>
</evidence>
<dbReference type="Pfam" id="PF07859">
    <property type="entry name" value="Abhydrolase_3"/>
    <property type="match status" value="1"/>
</dbReference>
<dbReference type="InterPro" id="IPR029058">
    <property type="entry name" value="AB_hydrolase_fold"/>
</dbReference>
<protein>
    <recommendedName>
        <fullName evidence="2">Alpha/beta hydrolase fold-3 domain-containing protein</fullName>
    </recommendedName>
</protein>
<organism evidence="3 4">
    <name type="scientific">Xylaria grammica</name>
    <dbReference type="NCBI Taxonomy" id="363999"/>
    <lineage>
        <taxon>Eukaryota</taxon>
        <taxon>Fungi</taxon>
        <taxon>Dikarya</taxon>
        <taxon>Ascomycota</taxon>
        <taxon>Pezizomycotina</taxon>
        <taxon>Sordariomycetes</taxon>
        <taxon>Xylariomycetidae</taxon>
        <taxon>Xylariales</taxon>
        <taxon>Xylariaceae</taxon>
        <taxon>Xylaria</taxon>
    </lineage>
</organism>
<reference evidence="3 4" key="1">
    <citation type="submission" date="2018-12" db="EMBL/GenBank/DDBJ databases">
        <title>Draft genome sequence of Xylaria grammica IHI A82.</title>
        <authorList>
            <person name="Buettner E."/>
            <person name="Kellner H."/>
        </authorList>
    </citation>
    <scope>NUCLEOTIDE SEQUENCE [LARGE SCALE GENOMIC DNA]</scope>
    <source>
        <strain evidence="3 4">IHI A82</strain>
    </source>
</reference>
<dbReference type="Proteomes" id="UP000286045">
    <property type="component" value="Unassembled WGS sequence"/>
</dbReference>
<dbReference type="InterPro" id="IPR050300">
    <property type="entry name" value="GDXG_lipolytic_enzyme"/>
</dbReference>
<dbReference type="STRING" id="363999.A0A439DF35"/>
<accession>A0A439DF35</accession>
<dbReference type="PANTHER" id="PTHR48081:SF8">
    <property type="entry name" value="ALPHA_BETA HYDROLASE FOLD-3 DOMAIN-CONTAINING PROTEIN-RELATED"/>
    <property type="match status" value="1"/>
</dbReference>
<proteinExistence type="predicted"/>
<dbReference type="SUPFAM" id="SSF53474">
    <property type="entry name" value="alpha/beta-Hydrolases"/>
    <property type="match status" value="1"/>
</dbReference>
<keyword evidence="1" id="KW-0378">Hydrolase</keyword>
<sequence length="220" mass="23582">MDFPPAWTKDTDIYAIRAAFSLLAAADTPSSHITEEDHLITTRDGAKITVRVYRLRSQLVGDDKGDGRPGMVMLHGGGFCVGGLESGARLSRFFAERISGVAVNVEYRLAPEFPFPTAVYDAYDALEWVADHTANLGIDPARGLLVAGESAGADLALAAAYLWAEKGNTPRVTGVYSSVSSAASLQTVPRKYKSQFMSMDECADAPVMSAEAADFIKKPN</sequence>
<dbReference type="GO" id="GO:0016787">
    <property type="term" value="F:hydrolase activity"/>
    <property type="evidence" value="ECO:0007669"/>
    <property type="project" value="UniProtKB-KW"/>
</dbReference>
<dbReference type="EMBL" id="RYZI01000036">
    <property type="protein sequence ID" value="RWA13027.1"/>
    <property type="molecule type" value="Genomic_DNA"/>
</dbReference>
<name>A0A439DF35_9PEZI</name>
<dbReference type="Gene3D" id="3.40.50.1820">
    <property type="entry name" value="alpha/beta hydrolase"/>
    <property type="match status" value="1"/>
</dbReference>
<dbReference type="AlphaFoldDB" id="A0A439DF35"/>
<evidence type="ECO:0000256" key="1">
    <source>
        <dbReference type="ARBA" id="ARBA00022801"/>
    </source>
</evidence>
<comment type="caution">
    <text evidence="3">The sequence shown here is derived from an EMBL/GenBank/DDBJ whole genome shotgun (WGS) entry which is preliminary data.</text>
</comment>
<gene>
    <name evidence="3" type="ORF">EKO27_g2065</name>
</gene>
<keyword evidence="4" id="KW-1185">Reference proteome</keyword>
<feature type="domain" description="Alpha/beta hydrolase fold-3" evidence="2">
    <location>
        <begin position="71"/>
        <end position="214"/>
    </location>
</feature>